<feature type="domain" description="Peptidase S8/S53" evidence="7">
    <location>
        <begin position="228"/>
        <end position="422"/>
    </location>
</feature>
<dbReference type="PANTHER" id="PTHR43806:SF11">
    <property type="entry name" value="CEREVISIN-RELATED"/>
    <property type="match status" value="1"/>
</dbReference>
<evidence type="ECO:0000313" key="8">
    <source>
        <dbReference type="EMBL" id="ABZ73388.1"/>
    </source>
</evidence>
<keyword evidence="2 5" id="KW-0645">Protease</keyword>
<name>B0SYM1_CAUSK</name>
<dbReference type="CDD" id="cd05561">
    <property type="entry name" value="Peptidases_S8_4"/>
    <property type="match status" value="1"/>
</dbReference>
<dbReference type="GO" id="GO:0006508">
    <property type="term" value="P:proteolysis"/>
    <property type="evidence" value="ECO:0007669"/>
    <property type="project" value="UniProtKB-KW"/>
</dbReference>
<evidence type="ECO:0000259" key="7">
    <source>
        <dbReference type="Pfam" id="PF00082"/>
    </source>
</evidence>
<gene>
    <name evidence="8" type="ordered locus">Caul_4267</name>
</gene>
<dbReference type="InterPro" id="IPR050131">
    <property type="entry name" value="Peptidase_S8_subtilisin-like"/>
</dbReference>
<dbReference type="AlphaFoldDB" id="B0SYM1"/>
<keyword evidence="6" id="KW-0732">Signal</keyword>
<dbReference type="KEGG" id="cak:Caul_4267"/>
<protein>
    <submittedName>
        <fullName evidence="8">Peptidase S8 and S53 subtilisin kexin sedolisin</fullName>
    </submittedName>
</protein>
<dbReference type="InterPro" id="IPR023828">
    <property type="entry name" value="Peptidase_S8_Ser-AS"/>
</dbReference>
<evidence type="ECO:0000256" key="1">
    <source>
        <dbReference type="ARBA" id="ARBA00011073"/>
    </source>
</evidence>
<evidence type="ECO:0000256" key="6">
    <source>
        <dbReference type="SAM" id="SignalP"/>
    </source>
</evidence>
<dbReference type="PROSITE" id="PS00138">
    <property type="entry name" value="SUBTILASE_SER"/>
    <property type="match status" value="1"/>
</dbReference>
<keyword evidence="3 5" id="KW-0378">Hydrolase</keyword>
<dbReference type="InterPro" id="IPR000209">
    <property type="entry name" value="Peptidase_S8/S53_dom"/>
</dbReference>
<dbReference type="HOGENOM" id="CLU_011263_21_0_5"/>
<feature type="chain" id="PRO_5002755263" evidence="6">
    <location>
        <begin position="31"/>
        <end position="429"/>
    </location>
</feature>
<dbReference type="EMBL" id="CP000927">
    <property type="protein sequence ID" value="ABZ73388.1"/>
    <property type="molecule type" value="Genomic_DNA"/>
</dbReference>
<dbReference type="PANTHER" id="PTHR43806">
    <property type="entry name" value="PEPTIDASE S8"/>
    <property type="match status" value="1"/>
</dbReference>
<accession>B0SYM1</accession>
<keyword evidence="4 5" id="KW-0720">Serine protease</keyword>
<evidence type="ECO:0000256" key="3">
    <source>
        <dbReference type="ARBA" id="ARBA00022801"/>
    </source>
</evidence>
<dbReference type="eggNOG" id="COG1404">
    <property type="taxonomic scope" value="Bacteria"/>
</dbReference>
<proteinExistence type="inferred from homology"/>
<dbReference type="OrthoDB" id="5405281at2"/>
<dbReference type="Gene3D" id="3.40.50.200">
    <property type="entry name" value="Peptidase S8/S53 domain"/>
    <property type="match status" value="1"/>
</dbReference>
<feature type="active site" description="Charge relay system" evidence="5">
    <location>
        <position position="230"/>
    </location>
</feature>
<organism evidence="8">
    <name type="scientific">Caulobacter sp. (strain K31)</name>
    <dbReference type="NCBI Taxonomy" id="366602"/>
    <lineage>
        <taxon>Bacteria</taxon>
        <taxon>Pseudomonadati</taxon>
        <taxon>Pseudomonadota</taxon>
        <taxon>Alphaproteobacteria</taxon>
        <taxon>Caulobacterales</taxon>
        <taxon>Caulobacteraceae</taxon>
        <taxon>Caulobacter</taxon>
    </lineage>
</organism>
<feature type="active site" description="Charge relay system" evidence="5">
    <location>
        <position position="200"/>
    </location>
</feature>
<comment type="similarity">
    <text evidence="1 5">Belongs to the peptidase S8 family.</text>
</comment>
<dbReference type="Pfam" id="PF00082">
    <property type="entry name" value="Peptidase_S8"/>
    <property type="match status" value="1"/>
</dbReference>
<reference evidence="8" key="1">
    <citation type="submission" date="2008-01" db="EMBL/GenBank/DDBJ databases">
        <title>Complete sequence of chromosome of Caulobacter sp. K31.</title>
        <authorList>
            <consortium name="US DOE Joint Genome Institute"/>
            <person name="Copeland A."/>
            <person name="Lucas S."/>
            <person name="Lapidus A."/>
            <person name="Barry K."/>
            <person name="Glavina del Rio T."/>
            <person name="Dalin E."/>
            <person name="Tice H."/>
            <person name="Pitluck S."/>
            <person name="Bruce D."/>
            <person name="Goodwin L."/>
            <person name="Thompson L.S."/>
            <person name="Brettin T."/>
            <person name="Detter J.C."/>
            <person name="Han C."/>
            <person name="Schmutz J."/>
            <person name="Larimer F."/>
            <person name="Land M."/>
            <person name="Hauser L."/>
            <person name="Kyrpides N."/>
            <person name="Kim E."/>
            <person name="Stephens C."/>
            <person name="Richardson P."/>
        </authorList>
    </citation>
    <scope>NUCLEOTIDE SEQUENCE [LARGE SCALE GENOMIC DNA]</scope>
    <source>
        <strain evidence="8">K31</strain>
    </source>
</reference>
<feature type="active site" description="Charge relay system" evidence="5">
    <location>
        <position position="374"/>
    </location>
</feature>
<dbReference type="GO" id="GO:0004252">
    <property type="term" value="F:serine-type endopeptidase activity"/>
    <property type="evidence" value="ECO:0007669"/>
    <property type="project" value="UniProtKB-UniRule"/>
</dbReference>
<dbReference type="SUPFAM" id="SSF52743">
    <property type="entry name" value="Subtilisin-like"/>
    <property type="match status" value="1"/>
</dbReference>
<evidence type="ECO:0000256" key="5">
    <source>
        <dbReference type="PROSITE-ProRule" id="PRU01240"/>
    </source>
</evidence>
<evidence type="ECO:0000256" key="4">
    <source>
        <dbReference type="ARBA" id="ARBA00022825"/>
    </source>
</evidence>
<dbReference type="InterPro" id="IPR036852">
    <property type="entry name" value="Peptidase_S8/S53_dom_sf"/>
</dbReference>
<sequence length="429" mass="42900" precursor="true">MTSLNPRPGAMIAILSCLLALGAGPPSASAQLLPSPSSAVGRTGLPLPRVPLVDRLADDAGQVAERLTPEGLAAARLDRLAAVVRAHPRALERDDLGQPVVRGEVLAVSPTPEALARAVAVGFVVARQTRSEALGLELVTLTPPKGMSVRAAVRRLRGLDPTGDYDFNHLYADAGRGGPPVVVNGGASATDGHGRAGLLDGGVADDQPAFARVKVQQRGFAKGGPTPSAHGTATASLIAVSGVDELLVADVYGQGPTGGSAEAIVGALSWMAQARAPVINISLVGPPNGALGAAIRALVAKGCLIVAAVGNDGPAAPALYPASYPGVIAVTGVDRRHQLLPEASRAGHVDFAAYGAGVRVAAPGGRTMTVRGTSYAAPVVAGRLARLLDAPDPAAAKRALAQLAAGAIDLGAPGVDPVFGKGLVEAGPK</sequence>
<feature type="signal peptide" evidence="6">
    <location>
        <begin position="1"/>
        <end position="30"/>
    </location>
</feature>
<dbReference type="PROSITE" id="PS51892">
    <property type="entry name" value="SUBTILASE"/>
    <property type="match status" value="1"/>
</dbReference>
<evidence type="ECO:0000256" key="2">
    <source>
        <dbReference type="ARBA" id="ARBA00022670"/>
    </source>
</evidence>
<dbReference type="STRING" id="366602.Caul_4267"/>